<dbReference type="EMBL" id="HBUE01213290">
    <property type="protein sequence ID" value="CAG6535423.1"/>
    <property type="molecule type" value="Transcribed_RNA"/>
</dbReference>
<name>A0A8D8P3J3_CULPI</name>
<evidence type="ECO:0000313" key="1">
    <source>
        <dbReference type="EMBL" id="CAG6587409.1"/>
    </source>
</evidence>
<proteinExistence type="predicted"/>
<dbReference type="AlphaFoldDB" id="A0A8D8P3J3"/>
<reference evidence="1" key="1">
    <citation type="submission" date="2021-05" db="EMBL/GenBank/DDBJ databases">
        <authorList>
            <person name="Alioto T."/>
            <person name="Alioto T."/>
            <person name="Gomez Garrido J."/>
        </authorList>
    </citation>
    <scope>NUCLEOTIDE SEQUENCE</scope>
</reference>
<dbReference type="EMBL" id="HBUE01319797">
    <property type="protein sequence ID" value="CAG6587409.1"/>
    <property type="molecule type" value="Transcribed_RNA"/>
</dbReference>
<sequence>MVAYIVRSMFFFPFLFRVSVYSSCIYKGGGGFVLLKLCVCVYFHSFAYTVCVCISNATESYHLALKSVLTKYSKILNLQCCCCFVFCFFLEKNNNESFLL</sequence>
<organism evidence="1">
    <name type="scientific">Culex pipiens</name>
    <name type="common">House mosquito</name>
    <dbReference type="NCBI Taxonomy" id="7175"/>
    <lineage>
        <taxon>Eukaryota</taxon>
        <taxon>Metazoa</taxon>
        <taxon>Ecdysozoa</taxon>
        <taxon>Arthropoda</taxon>
        <taxon>Hexapoda</taxon>
        <taxon>Insecta</taxon>
        <taxon>Pterygota</taxon>
        <taxon>Neoptera</taxon>
        <taxon>Endopterygota</taxon>
        <taxon>Diptera</taxon>
        <taxon>Nematocera</taxon>
        <taxon>Culicoidea</taxon>
        <taxon>Culicidae</taxon>
        <taxon>Culicinae</taxon>
        <taxon>Culicini</taxon>
        <taxon>Culex</taxon>
        <taxon>Culex</taxon>
    </lineage>
</organism>
<dbReference type="EMBL" id="HBUE01319795">
    <property type="protein sequence ID" value="CAG6587408.1"/>
    <property type="molecule type" value="Transcribed_RNA"/>
</dbReference>
<dbReference type="EMBL" id="HBUE01213288">
    <property type="protein sequence ID" value="CAG6535422.1"/>
    <property type="molecule type" value="Transcribed_RNA"/>
</dbReference>
<accession>A0A8D8P3J3</accession>
<protein>
    <submittedName>
        <fullName evidence="1">(northern house mosquito) hypothetical protein</fullName>
    </submittedName>
</protein>